<gene>
    <name evidence="3" type="ORF">EOE67_17845</name>
</gene>
<name>A0A437QF67_9GAMM</name>
<dbReference type="AlphaFoldDB" id="A0A437QF67"/>
<dbReference type="RefSeq" id="WP_127700693.1">
    <property type="nucleotide sequence ID" value="NZ_SACS01000025.1"/>
</dbReference>
<dbReference type="Pfam" id="PF04024">
    <property type="entry name" value="PspC"/>
    <property type="match status" value="1"/>
</dbReference>
<keyword evidence="4" id="KW-1185">Reference proteome</keyword>
<evidence type="ECO:0000259" key="2">
    <source>
        <dbReference type="Pfam" id="PF04024"/>
    </source>
</evidence>
<proteinExistence type="predicted"/>
<dbReference type="InterPro" id="IPR007168">
    <property type="entry name" value="Phageshock_PspC_N"/>
</dbReference>
<feature type="transmembrane region" description="Helical" evidence="1">
    <location>
        <begin position="34"/>
        <end position="62"/>
    </location>
</feature>
<evidence type="ECO:0000313" key="3">
    <source>
        <dbReference type="EMBL" id="RVU33197.1"/>
    </source>
</evidence>
<keyword evidence="1" id="KW-0812">Transmembrane</keyword>
<dbReference type="EMBL" id="SACS01000025">
    <property type="protein sequence ID" value="RVU33197.1"/>
    <property type="molecule type" value="Genomic_DNA"/>
</dbReference>
<dbReference type="Proteomes" id="UP000283077">
    <property type="component" value="Unassembled WGS sequence"/>
</dbReference>
<organism evidence="3 4">
    <name type="scientific">Rheinheimera riviphila</name>
    <dbReference type="NCBI Taxonomy" id="1834037"/>
    <lineage>
        <taxon>Bacteria</taxon>
        <taxon>Pseudomonadati</taxon>
        <taxon>Pseudomonadota</taxon>
        <taxon>Gammaproteobacteria</taxon>
        <taxon>Chromatiales</taxon>
        <taxon>Chromatiaceae</taxon>
        <taxon>Rheinheimera</taxon>
    </lineage>
</organism>
<keyword evidence="1" id="KW-0472">Membrane</keyword>
<protein>
    <submittedName>
        <fullName evidence="3">PspC domain-containing protein</fullName>
    </submittedName>
</protein>
<dbReference type="OrthoDB" id="5772680at2"/>
<feature type="domain" description="Phage shock protein PspC N-terminal" evidence="2">
    <location>
        <begin position="13"/>
        <end position="64"/>
    </location>
</feature>
<reference evidence="3 4" key="1">
    <citation type="submission" date="2019-01" db="EMBL/GenBank/DDBJ databases">
        <authorList>
            <person name="Chen W.-M."/>
        </authorList>
    </citation>
    <scope>NUCLEOTIDE SEQUENCE [LARGE SCALE GENOMIC DNA]</scope>
    <source>
        <strain evidence="3 4">KYPC3</strain>
    </source>
</reference>
<accession>A0A437QF67</accession>
<comment type="caution">
    <text evidence="3">The sequence shown here is derived from an EMBL/GenBank/DDBJ whole genome shotgun (WGS) entry which is preliminary data.</text>
</comment>
<evidence type="ECO:0000313" key="4">
    <source>
        <dbReference type="Proteomes" id="UP000283077"/>
    </source>
</evidence>
<evidence type="ECO:0000256" key="1">
    <source>
        <dbReference type="SAM" id="Phobius"/>
    </source>
</evidence>
<sequence length="68" mass="7679">MNNSSEQSWFCNKAHRKIYGVCAGLASCYQQPIWIMRLLAIALLFVFPVAAIIAYLAAAFLLPDRYQP</sequence>
<keyword evidence="1" id="KW-1133">Transmembrane helix</keyword>